<dbReference type="SUPFAM" id="SSF53271">
    <property type="entry name" value="PRTase-like"/>
    <property type="match status" value="1"/>
</dbReference>
<dbReference type="GO" id="GO:0002189">
    <property type="term" value="C:ribose phosphate diphosphokinase complex"/>
    <property type="evidence" value="ECO:0007669"/>
    <property type="project" value="TreeGrafter"/>
</dbReference>
<dbReference type="CDD" id="cd06223">
    <property type="entry name" value="PRTases_typeI"/>
    <property type="match status" value="1"/>
</dbReference>
<dbReference type="GO" id="GO:0000287">
    <property type="term" value="F:magnesium ion binding"/>
    <property type="evidence" value="ECO:0007669"/>
    <property type="project" value="InterPro"/>
</dbReference>
<dbReference type="SMART" id="SM01400">
    <property type="entry name" value="Pribosyltran_N"/>
    <property type="match status" value="1"/>
</dbReference>
<feature type="region of interest" description="Disordered" evidence="11">
    <location>
        <begin position="262"/>
        <end position="288"/>
    </location>
</feature>
<dbReference type="VEuPathDB" id="TriTrypDB:ADEAN_000057100"/>
<evidence type="ECO:0000256" key="6">
    <source>
        <dbReference type="ARBA" id="ARBA00022741"/>
    </source>
</evidence>
<keyword evidence="4" id="KW-0479">Metal-binding</keyword>
<dbReference type="FunFam" id="3.40.50.2020:FF:000002">
    <property type="entry name" value="Ribose-phosphate pyrophosphokinase"/>
    <property type="match status" value="1"/>
</dbReference>
<dbReference type="EMBL" id="LR877145">
    <property type="protein sequence ID" value="CAD2213135.1"/>
    <property type="molecule type" value="Genomic_DNA"/>
</dbReference>
<protein>
    <recommendedName>
        <fullName evidence="2">ribose-phosphate diphosphokinase</fullName>
        <ecNumber evidence="2">2.7.6.1</ecNumber>
    </recommendedName>
</protein>
<comment type="catalytic activity">
    <reaction evidence="10">
        <text>D-ribose 5-phosphate + ATP = 5-phospho-alpha-D-ribose 1-diphosphate + AMP + H(+)</text>
        <dbReference type="Rhea" id="RHEA:15609"/>
        <dbReference type="ChEBI" id="CHEBI:15378"/>
        <dbReference type="ChEBI" id="CHEBI:30616"/>
        <dbReference type="ChEBI" id="CHEBI:58017"/>
        <dbReference type="ChEBI" id="CHEBI:78346"/>
        <dbReference type="ChEBI" id="CHEBI:456215"/>
        <dbReference type="EC" id="2.7.6.1"/>
    </reaction>
</comment>
<evidence type="ECO:0000256" key="5">
    <source>
        <dbReference type="ARBA" id="ARBA00022727"/>
    </source>
</evidence>
<feature type="compositionally biased region" description="Basic and acidic residues" evidence="11">
    <location>
        <begin position="279"/>
        <end position="288"/>
    </location>
</feature>
<evidence type="ECO:0000256" key="11">
    <source>
        <dbReference type="SAM" id="MobiDB-lite"/>
    </source>
</evidence>
<evidence type="ECO:0000313" key="13">
    <source>
        <dbReference type="EMBL" id="CAD2213135.1"/>
    </source>
</evidence>
<dbReference type="InterPro" id="IPR000836">
    <property type="entry name" value="PRTase_dom"/>
</dbReference>
<dbReference type="GO" id="GO:0006015">
    <property type="term" value="P:5-phosphoribose 1-diphosphate biosynthetic process"/>
    <property type="evidence" value="ECO:0007669"/>
    <property type="project" value="TreeGrafter"/>
</dbReference>
<keyword evidence="3 13" id="KW-0808">Transferase</keyword>
<dbReference type="GO" id="GO:0004749">
    <property type="term" value="F:ribose phosphate diphosphokinase activity"/>
    <property type="evidence" value="ECO:0007669"/>
    <property type="project" value="UniProtKB-EC"/>
</dbReference>
<dbReference type="Gene3D" id="3.40.50.2020">
    <property type="match status" value="2"/>
</dbReference>
<dbReference type="Proteomes" id="UP000515908">
    <property type="component" value="Chromosome 01"/>
</dbReference>
<comment type="similarity">
    <text evidence="1">Belongs to the ribose-phosphate pyrophosphokinase family.</text>
</comment>
<gene>
    <name evidence="13" type="ORF">ADEAN_000057100</name>
</gene>
<proteinExistence type="inferred from homology"/>
<dbReference type="Pfam" id="PF13793">
    <property type="entry name" value="Pribosyltran_N"/>
    <property type="match status" value="1"/>
</dbReference>
<name>A0A7G2C0T1_9TRYP</name>
<dbReference type="InterPro" id="IPR029099">
    <property type="entry name" value="Pribosyltran_N"/>
</dbReference>
<dbReference type="Pfam" id="PF14572">
    <property type="entry name" value="Pribosyl_synth"/>
    <property type="match status" value="1"/>
</dbReference>
<evidence type="ECO:0000259" key="12">
    <source>
        <dbReference type="Pfam" id="PF13793"/>
    </source>
</evidence>
<dbReference type="GO" id="GO:0005737">
    <property type="term" value="C:cytoplasm"/>
    <property type="evidence" value="ECO:0007669"/>
    <property type="project" value="TreeGrafter"/>
</dbReference>
<keyword evidence="5" id="KW-0545">Nucleotide biosynthesis</keyword>
<evidence type="ECO:0000313" key="14">
    <source>
        <dbReference type="Proteomes" id="UP000515908"/>
    </source>
</evidence>
<dbReference type="OrthoDB" id="413572at2759"/>
<evidence type="ECO:0000256" key="4">
    <source>
        <dbReference type="ARBA" id="ARBA00022723"/>
    </source>
</evidence>
<evidence type="ECO:0000256" key="9">
    <source>
        <dbReference type="ARBA" id="ARBA00022842"/>
    </source>
</evidence>
<sequence>MELLLMIHTLKLSSARRVIAVIPHYGYARQDRKHSSRVPISASAVARMITEMGVNGVMTMDLHCGQIQGFFHGCPVSDLNPTSEFAEYALTKNFDPSNLVVVAPDAGAVTRARRMGDRIGASRIVTILKRRVVANQVESMQLVGEVVGCVCVIVDDMIDTAGTLCKAAEVLKEYGAKEVHAWATHGIFTDPACERLTNCDALTEVVVTDSIPQETSQTRCKKLKVITISKLLAEAIYRLHTEESLALVGKLGPDKREKNLLKDLQPLDNLVEEEDDDWPQGHEDPNAN</sequence>
<keyword evidence="14" id="KW-1185">Reference proteome</keyword>
<keyword evidence="8" id="KW-0067">ATP-binding</keyword>
<dbReference type="GO" id="GO:0006164">
    <property type="term" value="P:purine nucleotide biosynthetic process"/>
    <property type="evidence" value="ECO:0007669"/>
    <property type="project" value="TreeGrafter"/>
</dbReference>
<dbReference type="EC" id="2.7.6.1" evidence="2"/>
<accession>A0A7G2C0T1</accession>
<dbReference type="GO" id="GO:0005524">
    <property type="term" value="F:ATP binding"/>
    <property type="evidence" value="ECO:0007669"/>
    <property type="project" value="UniProtKB-KW"/>
</dbReference>
<organism evidence="13 14">
    <name type="scientific">Angomonas deanei</name>
    <dbReference type="NCBI Taxonomy" id="59799"/>
    <lineage>
        <taxon>Eukaryota</taxon>
        <taxon>Discoba</taxon>
        <taxon>Euglenozoa</taxon>
        <taxon>Kinetoplastea</taxon>
        <taxon>Metakinetoplastina</taxon>
        <taxon>Trypanosomatida</taxon>
        <taxon>Trypanosomatidae</taxon>
        <taxon>Strigomonadinae</taxon>
        <taxon>Angomonas</taxon>
    </lineage>
</organism>
<feature type="domain" description="Ribose-phosphate pyrophosphokinase N-terminal" evidence="12">
    <location>
        <begin position="1"/>
        <end position="53"/>
    </location>
</feature>
<evidence type="ECO:0000256" key="2">
    <source>
        <dbReference type="ARBA" id="ARBA00013247"/>
    </source>
</evidence>
<dbReference type="NCBIfam" id="TIGR01251">
    <property type="entry name" value="ribP_PPkin"/>
    <property type="match status" value="1"/>
</dbReference>
<evidence type="ECO:0000256" key="8">
    <source>
        <dbReference type="ARBA" id="ARBA00022840"/>
    </source>
</evidence>
<dbReference type="AlphaFoldDB" id="A0A7G2C0T1"/>
<dbReference type="InterPro" id="IPR029057">
    <property type="entry name" value="PRTase-like"/>
</dbReference>
<dbReference type="PANTHER" id="PTHR10210:SF113">
    <property type="entry name" value="SYNTHETASE, PUTATIVE-RELATED"/>
    <property type="match status" value="1"/>
</dbReference>
<evidence type="ECO:0000256" key="3">
    <source>
        <dbReference type="ARBA" id="ARBA00022679"/>
    </source>
</evidence>
<evidence type="ECO:0000256" key="1">
    <source>
        <dbReference type="ARBA" id="ARBA00006478"/>
    </source>
</evidence>
<dbReference type="GO" id="GO:0016301">
    <property type="term" value="F:kinase activity"/>
    <property type="evidence" value="ECO:0007669"/>
    <property type="project" value="UniProtKB-KW"/>
</dbReference>
<reference evidence="13 14" key="1">
    <citation type="submission" date="2020-08" db="EMBL/GenBank/DDBJ databases">
        <authorList>
            <person name="Newling K."/>
            <person name="Davey J."/>
            <person name="Forrester S."/>
        </authorList>
    </citation>
    <scope>NUCLEOTIDE SEQUENCE [LARGE SCALE GENOMIC DNA]</scope>
    <source>
        <strain evidence="14">Crithidia deanei Carvalho (ATCC PRA-265)</strain>
    </source>
</reference>
<keyword evidence="9" id="KW-0460">Magnesium</keyword>
<dbReference type="InterPro" id="IPR005946">
    <property type="entry name" value="Rib-P_diPkinase"/>
</dbReference>
<evidence type="ECO:0000256" key="7">
    <source>
        <dbReference type="ARBA" id="ARBA00022777"/>
    </source>
</evidence>
<evidence type="ECO:0000256" key="10">
    <source>
        <dbReference type="ARBA" id="ARBA00049535"/>
    </source>
</evidence>
<keyword evidence="6" id="KW-0547">Nucleotide-binding</keyword>
<keyword evidence="7 13" id="KW-0418">Kinase</keyword>
<dbReference type="PANTHER" id="PTHR10210">
    <property type="entry name" value="RIBOSE-PHOSPHATE DIPHOSPHOKINASE FAMILY MEMBER"/>
    <property type="match status" value="1"/>
</dbReference>